<evidence type="ECO:0000313" key="2">
    <source>
        <dbReference type="Proteomes" id="UP000287651"/>
    </source>
</evidence>
<dbReference type="Proteomes" id="UP000287651">
    <property type="component" value="Unassembled WGS sequence"/>
</dbReference>
<dbReference type="EMBL" id="AMZH03002069">
    <property type="protein sequence ID" value="RRT76881.1"/>
    <property type="molecule type" value="Genomic_DNA"/>
</dbReference>
<accession>A0A427AL51</accession>
<name>A0A427AL51_ENSVE</name>
<proteinExistence type="predicted"/>
<evidence type="ECO:0000313" key="1">
    <source>
        <dbReference type="EMBL" id="RRT76881.1"/>
    </source>
</evidence>
<gene>
    <name evidence="1" type="ORF">B296_00013084</name>
</gene>
<protein>
    <submittedName>
        <fullName evidence="1">Uncharacterized protein</fullName>
    </submittedName>
</protein>
<dbReference type="AlphaFoldDB" id="A0A427AL51"/>
<organism evidence="1 2">
    <name type="scientific">Ensete ventricosum</name>
    <name type="common">Abyssinian banana</name>
    <name type="synonym">Musa ensete</name>
    <dbReference type="NCBI Taxonomy" id="4639"/>
    <lineage>
        <taxon>Eukaryota</taxon>
        <taxon>Viridiplantae</taxon>
        <taxon>Streptophyta</taxon>
        <taxon>Embryophyta</taxon>
        <taxon>Tracheophyta</taxon>
        <taxon>Spermatophyta</taxon>
        <taxon>Magnoliopsida</taxon>
        <taxon>Liliopsida</taxon>
        <taxon>Zingiberales</taxon>
        <taxon>Musaceae</taxon>
        <taxon>Ensete</taxon>
    </lineage>
</organism>
<reference evidence="1 2" key="1">
    <citation type="journal article" date="2014" name="Agronomy (Basel)">
        <title>A Draft Genome Sequence for Ensete ventricosum, the Drought-Tolerant Tree Against Hunger.</title>
        <authorList>
            <person name="Harrison J."/>
            <person name="Moore K.A."/>
            <person name="Paszkiewicz K."/>
            <person name="Jones T."/>
            <person name="Grant M."/>
            <person name="Ambacheew D."/>
            <person name="Muzemil S."/>
            <person name="Studholme D.J."/>
        </authorList>
    </citation>
    <scope>NUCLEOTIDE SEQUENCE [LARGE SCALE GENOMIC DNA]</scope>
</reference>
<comment type="caution">
    <text evidence="1">The sequence shown here is derived from an EMBL/GenBank/DDBJ whole genome shotgun (WGS) entry which is preliminary data.</text>
</comment>
<sequence>MFPGRAFSVGQPTDPPLLLLLSGRFSTLNERHIQTPVTCSDRRHPNFVVEAIDPRAMLSNPTRGWWVGFKDSKPQDFAVEASEEEVRQAASACQVDEGKIARNLKKLHIISLSRFMSEKADVMGYGDRSSGEQIELEFKGGNGKEEAADMNTPTYKPCHLNAAENEVAIQSAHAKALAIPKNKPLLAAPAASMKPPLIWMRTCVTQEDIMEATVTLTYTVSFGFGHVLLHLTKMTKVLMKWSGKIFSEGQRNKRVTQKWSKWRGITLPPLPGEQRETTGKS</sequence>